<comment type="caution">
    <text evidence="1">The sequence shown here is derived from an EMBL/GenBank/DDBJ whole genome shotgun (WGS) entry which is preliminary data.</text>
</comment>
<accession>X0V474</accession>
<proteinExistence type="predicted"/>
<gene>
    <name evidence="1" type="ORF">S01H1_37551</name>
</gene>
<dbReference type="AlphaFoldDB" id="X0V474"/>
<organism evidence="1">
    <name type="scientific">marine sediment metagenome</name>
    <dbReference type="NCBI Taxonomy" id="412755"/>
    <lineage>
        <taxon>unclassified sequences</taxon>
        <taxon>metagenomes</taxon>
        <taxon>ecological metagenomes</taxon>
    </lineage>
</organism>
<protein>
    <submittedName>
        <fullName evidence="1">Uncharacterized protein</fullName>
    </submittedName>
</protein>
<feature type="non-terminal residue" evidence="1">
    <location>
        <position position="1"/>
    </location>
</feature>
<sequence length="51" mass="5914">LNGAAKDSQGRVTVKSLYRYLKPKVQDEARLQNREQTPTVHYKTNVVLRSR</sequence>
<reference evidence="1" key="1">
    <citation type="journal article" date="2014" name="Front. Microbiol.">
        <title>High frequency of phylogenetically diverse reductive dehalogenase-homologous genes in deep subseafloor sedimentary metagenomes.</title>
        <authorList>
            <person name="Kawai M."/>
            <person name="Futagami T."/>
            <person name="Toyoda A."/>
            <person name="Takaki Y."/>
            <person name="Nishi S."/>
            <person name="Hori S."/>
            <person name="Arai W."/>
            <person name="Tsubouchi T."/>
            <person name="Morono Y."/>
            <person name="Uchiyama I."/>
            <person name="Ito T."/>
            <person name="Fujiyama A."/>
            <person name="Inagaki F."/>
            <person name="Takami H."/>
        </authorList>
    </citation>
    <scope>NUCLEOTIDE SEQUENCE</scope>
    <source>
        <strain evidence="1">Expedition CK06-06</strain>
    </source>
</reference>
<name>X0V474_9ZZZZ</name>
<dbReference type="EMBL" id="BARS01023594">
    <property type="protein sequence ID" value="GAG12905.1"/>
    <property type="molecule type" value="Genomic_DNA"/>
</dbReference>
<evidence type="ECO:0000313" key="1">
    <source>
        <dbReference type="EMBL" id="GAG12905.1"/>
    </source>
</evidence>